<gene>
    <name evidence="1" type="ORF">SAMN04487908_10894</name>
</gene>
<dbReference type="RefSeq" id="WP_234946452.1">
    <property type="nucleotide sequence ID" value="NZ_FNNS01000009.1"/>
</dbReference>
<organism evidence="1 2">
    <name type="scientific">Aequorivita viscosa</name>
    <dbReference type="NCBI Taxonomy" id="797419"/>
    <lineage>
        <taxon>Bacteria</taxon>
        <taxon>Pseudomonadati</taxon>
        <taxon>Bacteroidota</taxon>
        <taxon>Flavobacteriia</taxon>
        <taxon>Flavobacteriales</taxon>
        <taxon>Flavobacteriaceae</taxon>
        <taxon>Aequorivita</taxon>
    </lineage>
</organism>
<sequence>MKGDEIVYVSEEQRNDTGVIDDIYDEMIEANMNFGGDVVFLPKGELSKFNGFGAITRY</sequence>
<evidence type="ECO:0000313" key="2">
    <source>
        <dbReference type="Proteomes" id="UP000184172"/>
    </source>
</evidence>
<dbReference type="AlphaFoldDB" id="A0A1M6FZ76"/>
<dbReference type="STRING" id="797419.SAMN05216556_10921"/>
<proteinExistence type="predicted"/>
<keyword evidence="2" id="KW-1185">Reference proteome</keyword>
<name>A0A1M6FZ76_9FLAO</name>
<evidence type="ECO:0000313" key="1">
    <source>
        <dbReference type="EMBL" id="SHJ02947.1"/>
    </source>
</evidence>
<dbReference type="EMBL" id="FQYV01000008">
    <property type="protein sequence ID" value="SHJ02947.1"/>
    <property type="molecule type" value="Genomic_DNA"/>
</dbReference>
<reference evidence="2" key="1">
    <citation type="submission" date="2016-11" db="EMBL/GenBank/DDBJ databases">
        <authorList>
            <person name="Varghese N."/>
            <person name="Submissions S."/>
        </authorList>
    </citation>
    <scope>NUCLEOTIDE SEQUENCE [LARGE SCALE GENOMIC DNA]</scope>
    <source>
        <strain evidence="2">DSM 26349</strain>
    </source>
</reference>
<protein>
    <submittedName>
        <fullName evidence="1">Uncharacterized protein</fullName>
    </submittedName>
</protein>
<dbReference type="Proteomes" id="UP000184172">
    <property type="component" value="Unassembled WGS sequence"/>
</dbReference>
<accession>A0A1M6FZ76</accession>